<proteinExistence type="predicted"/>
<dbReference type="AlphaFoldDB" id="A0A6C0F970"/>
<organism evidence="1">
    <name type="scientific">viral metagenome</name>
    <dbReference type="NCBI Taxonomy" id="1070528"/>
    <lineage>
        <taxon>unclassified sequences</taxon>
        <taxon>metagenomes</taxon>
        <taxon>organismal metagenomes</taxon>
    </lineage>
</organism>
<reference evidence="1" key="1">
    <citation type="journal article" date="2020" name="Nature">
        <title>Giant virus diversity and host interactions through global metagenomics.</title>
        <authorList>
            <person name="Schulz F."/>
            <person name="Roux S."/>
            <person name="Paez-Espino D."/>
            <person name="Jungbluth S."/>
            <person name="Walsh D.A."/>
            <person name="Denef V.J."/>
            <person name="McMahon K.D."/>
            <person name="Konstantinidis K.T."/>
            <person name="Eloe-Fadrosh E.A."/>
            <person name="Kyrpides N.C."/>
            <person name="Woyke T."/>
        </authorList>
    </citation>
    <scope>NUCLEOTIDE SEQUENCE</scope>
    <source>
        <strain evidence="1">GVMAG-S-ERX555967-131</strain>
    </source>
</reference>
<dbReference type="EMBL" id="MN738795">
    <property type="protein sequence ID" value="QHT37391.1"/>
    <property type="molecule type" value="Genomic_DNA"/>
</dbReference>
<evidence type="ECO:0000313" key="1">
    <source>
        <dbReference type="EMBL" id="QHT37391.1"/>
    </source>
</evidence>
<accession>A0A6C0F970</accession>
<name>A0A6C0F970_9ZZZZ</name>
<sequence>MPNVRIVVPTSKFSGKLITANPVPPNVTPENMNVNAPLVILPLLSKSLARASPVPSAPTT</sequence>
<protein>
    <submittedName>
        <fullName evidence="1">Uncharacterized protein</fullName>
    </submittedName>
</protein>